<dbReference type="InterPro" id="IPR008532">
    <property type="entry name" value="NFACT_RNA-bd"/>
</dbReference>
<proteinExistence type="predicted"/>
<name>A0A660E1A3_9LACO</name>
<dbReference type="Pfam" id="PF05670">
    <property type="entry name" value="NFACT-R_1"/>
    <property type="match status" value="1"/>
</dbReference>
<dbReference type="OrthoDB" id="2308307at2"/>
<dbReference type="InterPro" id="IPR051608">
    <property type="entry name" value="RQC_Subunit_NEMF"/>
</dbReference>
<protein>
    <recommendedName>
        <fullName evidence="2">NFACT RNA-binding domain-containing protein</fullName>
    </recommendedName>
</protein>
<evidence type="ECO:0000256" key="1">
    <source>
        <dbReference type="SAM" id="Coils"/>
    </source>
</evidence>
<dbReference type="GO" id="GO:0072344">
    <property type="term" value="P:rescue of stalled ribosome"/>
    <property type="evidence" value="ECO:0007669"/>
    <property type="project" value="TreeGrafter"/>
</dbReference>
<dbReference type="PANTHER" id="PTHR15239">
    <property type="entry name" value="NUCLEAR EXPORT MEDIATOR FACTOR NEMF"/>
    <property type="match status" value="1"/>
</dbReference>
<keyword evidence="4" id="KW-1185">Reference proteome</keyword>
<dbReference type="PANTHER" id="PTHR15239:SF6">
    <property type="entry name" value="RIBOSOME QUALITY CONTROL COMPLEX SUBUNIT NEMF"/>
    <property type="match status" value="1"/>
</dbReference>
<dbReference type="Proteomes" id="UP000289996">
    <property type="component" value="Unassembled WGS sequence"/>
</dbReference>
<gene>
    <name evidence="3" type="ORF">MUDAN_MDHGFNIF_00913</name>
</gene>
<dbReference type="GO" id="GO:0000049">
    <property type="term" value="F:tRNA binding"/>
    <property type="evidence" value="ECO:0007669"/>
    <property type="project" value="TreeGrafter"/>
</dbReference>
<dbReference type="Pfam" id="PF05833">
    <property type="entry name" value="NFACT_N"/>
    <property type="match status" value="1"/>
</dbReference>
<dbReference type="AlphaFoldDB" id="A0A660E1A3"/>
<dbReference type="GO" id="GO:1990112">
    <property type="term" value="C:RQC complex"/>
    <property type="evidence" value="ECO:0007669"/>
    <property type="project" value="TreeGrafter"/>
</dbReference>
<evidence type="ECO:0000313" key="3">
    <source>
        <dbReference type="EMBL" id="VDG29232.1"/>
    </source>
</evidence>
<feature type="domain" description="NFACT RNA-binding" evidence="2">
    <location>
        <begin position="168"/>
        <end position="265"/>
    </location>
</feature>
<dbReference type="GO" id="GO:0043023">
    <property type="term" value="F:ribosomal large subunit binding"/>
    <property type="evidence" value="ECO:0007669"/>
    <property type="project" value="TreeGrafter"/>
</dbReference>
<keyword evidence="1" id="KW-0175">Coiled coil</keyword>
<reference evidence="3 4" key="1">
    <citation type="submission" date="2018-11" db="EMBL/GenBank/DDBJ databases">
        <authorList>
            <person name="Wuyts S."/>
        </authorList>
    </citation>
    <scope>NUCLEOTIDE SEQUENCE [LARGE SCALE GENOMIC DNA]</scope>
    <source>
        <strain evidence="3">Lactobacillus mudanjiangensis AMBF249</strain>
    </source>
</reference>
<dbReference type="RefSeq" id="WP_130852042.1">
    <property type="nucleotide sequence ID" value="NZ_UYIG01000130.1"/>
</dbReference>
<accession>A0A660E1A3</accession>
<sequence>MSTPTELADATLVSQAIERQLFRTRKQIDALKRAIDRVEDFSDLQVKGTLLKTYASQIDGHHNYVELPDYRQPGQQLTIQLDVSKSIMANAEEYFHQYRKHKRGLDTVEANLAQAQKTLTQQLARQTNFNPLDVSQVTKVKQQLIAEGALKTKVLHSSKLPEPAHPRRFYTTDHVLVEIGKNSDQNDHLTLTARKDYYWMHVSELAGSHVVIHSNHPSQQTLQEAAVLTAYYSKGRKYPRVPVDVLKVSQLHKPKGAKSGLVTFSGKAATITVRPDAELVRQLREEENHDPH</sequence>
<evidence type="ECO:0000259" key="2">
    <source>
        <dbReference type="Pfam" id="PF05670"/>
    </source>
</evidence>
<organism evidence="3 4">
    <name type="scientific">Lactiplantibacillus mudanjiangensis</name>
    <dbReference type="NCBI Taxonomy" id="1296538"/>
    <lineage>
        <taxon>Bacteria</taxon>
        <taxon>Bacillati</taxon>
        <taxon>Bacillota</taxon>
        <taxon>Bacilli</taxon>
        <taxon>Lactobacillales</taxon>
        <taxon>Lactobacillaceae</taxon>
        <taxon>Lactiplantibacillus</taxon>
    </lineage>
</organism>
<dbReference type="EMBL" id="UYIG01000130">
    <property type="protein sequence ID" value="VDG29232.1"/>
    <property type="molecule type" value="Genomic_DNA"/>
</dbReference>
<feature type="coiled-coil region" evidence="1">
    <location>
        <begin position="98"/>
        <end position="125"/>
    </location>
</feature>
<evidence type="ECO:0000313" key="4">
    <source>
        <dbReference type="Proteomes" id="UP000289996"/>
    </source>
</evidence>